<evidence type="ECO:0000256" key="2">
    <source>
        <dbReference type="ARBA" id="ARBA00004696"/>
    </source>
</evidence>
<dbReference type="GO" id="GO:0004640">
    <property type="term" value="F:phosphoribosylanthranilate isomerase activity"/>
    <property type="evidence" value="ECO:0007669"/>
    <property type="project" value="TreeGrafter"/>
</dbReference>
<keyword evidence="8" id="KW-0456">Lyase</keyword>
<comment type="pathway">
    <text evidence="2">Amino-acid biosynthesis; L-tryptophan biosynthesis; L-tryptophan from chorismate: step 4/5.</text>
</comment>
<dbReference type="OrthoDB" id="9804217at2"/>
<dbReference type="Gene3D" id="3.20.20.70">
    <property type="entry name" value="Aldolase class I"/>
    <property type="match status" value="1"/>
</dbReference>
<reference evidence="10 11" key="1">
    <citation type="submission" date="2014-06" db="EMBL/GenBank/DDBJ databases">
        <title>Genome sequence of the intracellular symbiont Blattabacterium cuenoti, strain STAT from the wood feeding cockroach Salganea taiwanensis taiwanensis.</title>
        <authorList>
            <person name="Kinjo Y."/>
            <person name="Ohkuma M."/>
            <person name="Tokuda G."/>
        </authorList>
    </citation>
    <scope>NUCLEOTIDE SEQUENCE [LARGE SCALE GENOMIC DNA]</scope>
    <source>
        <strain evidence="10 11">STAT</strain>
    </source>
</reference>
<dbReference type="InterPro" id="IPR013798">
    <property type="entry name" value="Indole-3-glycerol_P_synth_dom"/>
</dbReference>
<accession>A0A224ABB0</accession>
<evidence type="ECO:0000256" key="5">
    <source>
        <dbReference type="ARBA" id="ARBA00022793"/>
    </source>
</evidence>
<keyword evidence="6" id="KW-0822">Tryptophan biosynthesis</keyword>
<dbReference type="SUPFAM" id="SSF51366">
    <property type="entry name" value="Ribulose-phoshate binding barrel"/>
    <property type="match status" value="1"/>
</dbReference>
<dbReference type="AlphaFoldDB" id="A0A224ABB0"/>
<dbReference type="Pfam" id="PF00218">
    <property type="entry name" value="IGPS"/>
    <property type="match status" value="1"/>
</dbReference>
<dbReference type="PANTHER" id="PTHR22854:SF2">
    <property type="entry name" value="INDOLE-3-GLYCEROL-PHOSPHATE SYNTHASE"/>
    <property type="match status" value="1"/>
</dbReference>
<sequence>MNFLEKIISVKQKEVSSKKIFSPIKKLEKSFLFERKTISLVKKIKNSHTGIIAEFKCKSPSKGIINNTALVEKVVKDYESAGVSGISILTDQHFFYGKDEDLKKSRSIISIPILRKDFIIDEYQIIESKSIGADVILLIAGILSKDQIFNLSKLSKSIDLEVIVEVHNEFEIDKLKEGLEIDIVGINNRNLQTFIVDYNRCLSLFSKISDRYIKIAESGINDISNILKLKKQGFKGFLIGEYFMKNKNPGKICKCFMKSLLKRLK</sequence>
<dbReference type="InterPro" id="IPR011060">
    <property type="entry name" value="RibuloseP-bd_barrel"/>
</dbReference>
<keyword evidence="5" id="KW-0210">Decarboxylase</keyword>
<evidence type="ECO:0000259" key="9">
    <source>
        <dbReference type="Pfam" id="PF00218"/>
    </source>
</evidence>
<protein>
    <recommendedName>
        <fullName evidence="3">indole-3-glycerol-phosphate synthase</fullName>
        <ecNumber evidence="3">4.1.1.48</ecNumber>
    </recommendedName>
</protein>
<dbReference type="UniPathway" id="UPA00035">
    <property type="reaction ID" value="UER00043"/>
</dbReference>
<evidence type="ECO:0000256" key="8">
    <source>
        <dbReference type="ARBA" id="ARBA00023239"/>
    </source>
</evidence>
<keyword evidence="4" id="KW-0028">Amino-acid biosynthesis</keyword>
<dbReference type="InterPro" id="IPR045186">
    <property type="entry name" value="Indole-3-glycerol_P_synth"/>
</dbReference>
<dbReference type="GO" id="GO:0004425">
    <property type="term" value="F:indole-3-glycerol-phosphate synthase activity"/>
    <property type="evidence" value="ECO:0007669"/>
    <property type="project" value="UniProtKB-EC"/>
</dbReference>
<evidence type="ECO:0000256" key="1">
    <source>
        <dbReference type="ARBA" id="ARBA00001633"/>
    </source>
</evidence>
<organism evidence="10 11">
    <name type="scientific">Blattabacterium cuenoti STAT</name>
    <dbReference type="NCBI Taxonomy" id="1457030"/>
    <lineage>
        <taxon>Bacteria</taxon>
        <taxon>Pseudomonadati</taxon>
        <taxon>Bacteroidota</taxon>
        <taxon>Flavobacteriia</taxon>
        <taxon>Flavobacteriales</taxon>
        <taxon>Blattabacteriaceae</taxon>
        <taxon>Blattabacterium</taxon>
    </lineage>
</organism>
<evidence type="ECO:0000256" key="6">
    <source>
        <dbReference type="ARBA" id="ARBA00022822"/>
    </source>
</evidence>
<dbReference type="EMBL" id="AP014608">
    <property type="protein sequence ID" value="BBA17156.1"/>
    <property type="molecule type" value="Genomic_DNA"/>
</dbReference>
<evidence type="ECO:0000256" key="4">
    <source>
        <dbReference type="ARBA" id="ARBA00022605"/>
    </source>
</evidence>
<evidence type="ECO:0000256" key="3">
    <source>
        <dbReference type="ARBA" id="ARBA00012362"/>
    </source>
</evidence>
<dbReference type="PANTHER" id="PTHR22854">
    <property type="entry name" value="TRYPTOPHAN BIOSYNTHESIS PROTEIN"/>
    <property type="match status" value="1"/>
</dbReference>
<evidence type="ECO:0000313" key="10">
    <source>
        <dbReference type="EMBL" id="BBA17156.1"/>
    </source>
</evidence>
<dbReference type="Proteomes" id="UP000263619">
    <property type="component" value="Chromosome"/>
</dbReference>
<dbReference type="CDD" id="cd00331">
    <property type="entry name" value="IGPS"/>
    <property type="match status" value="1"/>
</dbReference>
<dbReference type="NCBIfam" id="NF001377">
    <property type="entry name" value="PRK00278.2-4"/>
    <property type="match status" value="1"/>
</dbReference>
<evidence type="ECO:0000256" key="7">
    <source>
        <dbReference type="ARBA" id="ARBA00023141"/>
    </source>
</evidence>
<dbReference type="InterPro" id="IPR013785">
    <property type="entry name" value="Aldolase_TIM"/>
</dbReference>
<keyword evidence="11" id="KW-1185">Reference proteome</keyword>
<proteinExistence type="predicted"/>
<feature type="domain" description="Indole-3-glycerol phosphate synthase" evidence="9">
    <location>
        <begin position="4"/>
        <end position="251"/>
    </location>
</feature>
<keyword evidence="7" id="KW-0057">Aromatic amino acid biosynthesis</keyword>
<name>A0A224ABB0_9FLAO</name>
<dbReference type="EC" id="4.1.1.48" evidence="3"/>
<dbReference type="FunFam" id="3.20.20.70:FF:000024">
    <property type="entry name" value="Indole-3-glycerol phosphate synthase"/>
    <property type="match status" value="1"/>
</dbReference>
<comment type="catalytic activity">
    <reaction evidence="1">
        <text>1-(2-carboxyphenylamino)-1-deoxy-D-ribulose 5-phosphate + H(+) = (1S,2R)-1-C-(indol-3-yl)glycerol 3-phosphate + CO2 + H2O</text>
        <dbReference type="Rhea" id="RHEA:23476"/>
        <dbReference type="ChEBI" id="CHEBI:15377"/>
        <dbReference type="ChEBI" id="CHEBI:15378"/>
        <dbReference type="ChEBI" id="CHEBI:16526"/>
        <dbReference type="ChEBI" id="CHEBI:58613"/>
        <dbReference type="ChEBI" id="CHEBI:58866"/>
        <dbReference type="EC" id="4.1.1.48"/>
    </reaction>
</comment>
<gene>
    <name evidence="10" type="primary">trpC</name>
    <name evidence="10" type="ORF">STAT_221</name>
</gene>
<dbReference type="GO" id="GO:0000162">
    <property type="term" value="P:L-tryptophan biosynthetic process"/>
    <property type="evidence" value="ECO:0007669"/>
    <property type="project" value="UniProtKB-UniPathway"/>
</dbReference>
<dbReference type="RefSeq" id="WP_119305437.1">
    <property type="nucleotide sequence ID" value="NZ_AP014608.1"/>
</dbReference>
<evidence type="ECO:0000313" key="11">
    <source>
        <dbReference type="Proteomes" id="UP000263619"/>
    </source>
</evidence>